<feature type="region of interest" description="Disordered" evidence="1">
    <location>
        <begin position="1"/>
        <end position="163"/>
    </location>
</feature>
<organism evidence="2 3">
    <name type="scientific">Trypanosoma cruzi Dm28c</name>
    <dbReference type="NCBI Taxonomy" id="1416333"/>
    <lineage>
        <taxon>Eukaryota</taxon>
        <taxon>Discoba</taxon>
        <taxon>Euglenozoa</taxon>
        <taxon>Kinetoplastea</taxon>
        <taxon>Metakinetoplastina</taxon>
        <taxon>Trypanosomatida</taxon>
        <taxon>Trypanosomatidae</taxon>
        <taxon>Trypanosoma</taxon>
        <taxon>Schizotrypanum</taxon>
    </lineage>
</organism>
<dbReference type="AlphaFoldDB" id="V5BCR4"/>
<proteinExistence type="predicted"/>
<name>V5BCR4_TRYCR</name>
<dbReference type="EMBL" id="AYLP01000204">
    <property type="protein sequence ID" value="ESS62188.1"/>
    <property type="molecule type" value="Genomic_DNA"/>
</dbReference>
<reference evidence="2 3" key="1">
    <citation type="journal article" date="2014" name="Genome Announc.">
        <title>Trypanosoma cruzi Clone Dm28c Draft Genome Sequence.</title>
        <authorList>
            <person name="Grisard E.C."/>
            <person name="Teixeira S.M."/>
            <person name="de Almeida L.G."/>
            <person name="Stoco P.H."/>
            <person name="Gerber A.L."/>
            <person name="Talavera-Lopez C."/>
            <person name="Lima O.C."/>
            <person name="Andersson B."/>
            <person name="de Vasconcelos A.T."/>
        </authorList>
    </citation>
    <scope>NUCLEOTIDE SEQUENCE [LARGE SCALE GENOMIC DNA]</scope>
    <source>
        <strain evidence="2 3">Dm28c</strain>
    </source>
</reference>
<accession>V5BCR4</accession>
<feature type="compositionally biased region" description="Polar residues" evidence="1">
    <location>
        <begin position="83"/>
        <end position="100"/>
    </location>
</feature>
<feature type="compositionally biased region" description="Basic residues" evidence="1">
    <location>
        <begin position="116"/>
        <end position="125"/>
    </location>
</feature>
<protein>
    <submittedName>
        <fullName evidence="2">Uncharacterized protein</fullName>
    </submittedName>
</protein>
<dbReference type="Proteomes" id="UP000017861">
    <property type="component" value="Unassembled WGS sequence"/>
</dbReference>
<evidence type="ECO:0000313" key="3">
    <source>
        <dbReference type="Proteomes" id="UP000017861"/>
    </source>
</evidence>
<feature type="compositionally biased region" description="Basic and acidic residues" evidence="1">
    <location>
        <begin position="14"/>
        <end position="33"/>
    </location>
</feature>
<comment type="caution">
    <text evidence="2">The sequence shown here is derived from an EMBL/GenBank/DDBJ whole genome shotgun (WGS) entry which is preliminary data.</text>
</comment>
<evidence type="ECO:0000313" key="2">
    <source>
        <dbReference type="EMBL" id="ESS62188.1"/>
    </source>
</evidence>
<feature type="compositionally biased region" description="Basic residues" evidence="1">
    <location>
        <begin position="63"/>
        <end position="79"/>
    </location>
</feature>
<gene>
    <name evidence="2" type="ORF">TCDM_10181</name>
</gene>
<evidence type="ECO:0000256" key="1">
    <source>
        <dbReference type="SAM" id="MobiDB-lite"/>
    </source>
</evidence>
<sequence length="205" mass="22863">MNRCRQDALTINMAREHAATPHRSTEEKGEKQEAAQTSGRNKRQAGKAPQRASPWPATPHQPSHTHHRSAASPRVRRLGFPHNSHTATASSSIPQPTGYSHSPLPAHNAHGASNHPKSHTRKRFLIHPAMTRRLTPRGASRQQKKRLAVHTLSPPFPSRPRKEAAAARICQHRIQRKFPTALQCVCPARVAVCAHCHAHQSRKRK</sequence>
<dbReference type="VEuPathDB" id="TriTrypDB:TCDM_10181"/>